<feature type="domain" description="ABC transmembrane type-1" evidence="10">
    <location>
        <begin position="37"/>
        <end position="325"/>
    </location>
</feature>
<dbReference type="GO" id="GO:0015421">
    <property type="term" value="F:ABC-type oligopeptide transporter activity"/>
    <property type="evidence" value="ECO:0007669"/>
    <property type="project" value="TreeGrafter"/>
</dbReference>
<feature type="domain" description="ABC transporter" evidence="9">
    <location>
        <begin position="359"/>
        <end position="598"/>
    </location>
</feature>
<dbReference type="InterPro" id="IPR039421">
    <property type="entry name" value="Type_1_exporter"/>
</dbReference>
<feature type="transmembrane region" description="Helical" evidence="8">
    <location>
        <begin position="36"/>
        <end position="58"/>
    </location>
</feature>
<dbReference type="OrthoDB" id="9808328at2"/>
<evidence type="ECO:0000256" key="7">
    <source>
        <dbReference type="ARBA" id="ARBA00024725"/>
    </source>
</evidence>
<feature type="transmembrane region" description="Helical" evidence="8">
    <location>
        <begin position="181"/>
        <end position="201"/>
    </location>
</feature>
<accession>A0A1H3BCL3</accession>
<evidence type="ECO:0000256" key="1">
    <source>
        <dbReference type="ARBA" id="ARBA00004651"/>
    </source>
</evidence>
<dbReference type="SUPFAM" id="SSF90123">
    <property type="entry name" value="ABC transporter transmembrane region"/>
    <property type="match status" value="1"/>
</dbReference>
<dbReference type="STRING" id="985054.SAMN05444358_105110"/>
<evidence type="ECO:0000259" key="9">
    <source>
        <dbReference type="PROSITE" id="PS50893"/>
    </source>
</evidence>
<proteinExistence type="predicted"/>
<dbReference type="PANTHER" id="PTHR43394:SF1">
    <property type="entry name" value="ATP-BINDING CASSETTE SUB-FAMILY B MEMBER 10, MITOCHONDRIAL"/>
    <property type="match status" value="1"/>
</dbReference>
<dbReference type="SMART" id="SM00382">
    <property type="entry name" value="AAA"/>
    <property type="match status" value="1"/>
</dbReference>
<organism evidence="11 12">
    <name type="scientific">Ruegeria halocynthiae</name>
    <dbReference type="NCBI Taxonomy" id="985054"/>
    <lineage>
        <taxon>Bacteria</taxon>
        <taxon>Pseudomonadati</taxon>
        <taxon>Pseudomonadota</taxon>
        <taxon>Alphaproteobacteria</taxon>
        <taxon>Rhodobacterales</taxon>
        <taxon>Roseobacteraceae</taxon>
        <taxon>Ruegeria</taxon>
    </lineage>
</organism>
<dbReference type="GO" id="GO:0016887">
    <property type="term" value="F:ATP hydrolysis activity"/>
    <property type="evidence" value="ECO:0007669"/>
    <property type="project" value="InterPro"/>
</dbReference>
<dbReference type="PANTHER" id="PTHR43394">
    <property type="entry name" value="ATP-DEPENDENT PERMEASE MDL1, MITOCHONDRIAL"/>
    <property type="match status" value="1"/>
</dbReference>
<reference evidence="12" key="1">
    <citation type="submission" date="2016-10" db="EMBL/GenBank/DDBJ databases">
        <authorList>
            <person name="Varghese N."/>
            <person name="Submissions S."/>
        </authorList>
    </citation>
    <scope>NUCLEOTIDE SEQUENCE [LARGE SCALE GENOMIC DNA]</scope>
    <source>
        <strain evidence="12">DSM 27839</strain>
    </source>
</reference>
<dbReference type="GO" id="GO:0005524">
    <property type="term" value="F:ATP binding"/>
    <property type="evidence" value="ECO:0007669"/>
    <property type="project" value="UniProtKB-KW"/>
</dbReference>
<feature type="transmembrane region" description="Helical" evidence="8">
    <location>
        <begin position="78"/>
        <end position="98"/>
    </location>
</feature>
<comment type="subcellular location">
    <subcellularLocation>
        <location evidence="1">Cell membrane</location>
        <topology evidence="1">Multi-pass membrane protein</topology>
    </subcellularLocation>
</comment>
<evidence type="ECO:0000256" key="6">
    <source>
        <dbReference type="ARBA" id="ARBA00023136"/>
    </source>
</evidence>
<dbReference type="Gene3D" id="3.40.50.300">
    <property type="entry name" value="P-loop containing nucleotide triphosphate hydrolases"/>
    <property type="match status" value="1"/>
</dbReference>
<dbReference type="PROSITE" id="PS00211">
    <property type="entry name" value="ABC_TRANSPORTER_1"/>
    <property type="match status" value="1"/>
</dbReference>
<evidence type="ECO:0000256" key="8">
    <source>
        <dbReference type="SAM" id="Phobius"/>
    </source>
</evidence>
<dbReference type="Proteomes" id="UP000183400">
    <property type="component" value="Unassembled WGS sequence"/>
</dbReference>
<dbReference type="Pfam" id="PF00664">
    <property type="entry name" value="ABC_membrane"/>
    <property type="match status" value="1"/>
</dbReference>
<sequence>MRIADLIQPFKDIETPPPQTLGAFIRWSLSGAWPMLFIAAAFSATAGAMEAGTAWVLGRVIDLTTASGPEAFLTGGNLTIILGAMAFFMLLRPALFGLSSVANNYIVMPNITPLVLAKLNRWTLGQSVTYFDDDFAGRIAQKQMQTSNAMTQVVSETISAIVFALASLAGSLLLLGSIHPFVVVPFVAWLVVYFLLVRWYLPRIRVRSAARAGARAMVSGQVVDTITNIKTVKLFAHSEFEDHAARNAMVDLREQSLEFGKLSASFRFILMALAGILPVLLIGTTLWLWRAGGATAGDIVAAGAVAIRISQMTGWVSFTLMGLYANVGEIENGMHTLTKRDRVEDEPNATPLVVSEGGIVFDHVSFAYGRDVGGVSDLHFTAKPGEKLGIVGASGAGKSTLVSLLLRLYDGEYGVISIDGQDVSGVTQDSLRQQIGMVTQETAMFNRSARENILYGRPDASEAELIEAATKAEAHDFILGLEDAQGRKGYDAHLGERGVKLSGGQRQRIALARAILKDAPILVLDEATSALDSEVEASIQTALHRVMQGKTVLAIAHRLSTLSEMDRIIVLDQGHIVESGTHEALLEQGALYARFWHRQSGGFIQAEAAE</sequence>
<dbReference type="SUPFAM" id="SSF52540">
    <property type="entry name" value="P-loop containing nucleoside triphosphate hydrolases"/>
    <property type="match status" value="1"/>
</dbReference>
<dbReference type="InterPro" id="IPR003593">
    <property type="entry name" value="AAA+_ATPase"/>
</dbReference>
<dbReference type="PROSITE" id="PS50893">
    <property type="entry name" value="ABC_TRANSPORTER_2"/>
    <property type="match status" value="1"/>
</dbReference>
<gene>
    <name evidence="11" type="ORF">SAMN05444358_105110</name>
</gene>
<feature type="transmembrane region" description="Helical" evidence="8">
    <location>
        <begin position="268"/>
        <end position="289"/>
    </location>
</feature>
<dbReference type="InterPro" id="IPR003439">
    <property type="entry name" value="ABC_transporter-like_ATP-bd"/>
</dbReference>
<evidence type="ECO:0000256" key="4">
    <source>
        <dbReference type="ARBA" id="ARBA00022840"/>
    </source>
</evidence>
<evidence type="ECO:0000313" key="11">
    <source>
        <dbReference type="EMBL" id="SDX38789.1"/>
    </source>
</evidence>
<protein>
    <submittedName>
        <fullName evidence="11">ATP-binding cassette, subfamily B</fullName>
    </submittedName>
</protein>
<dbReference type="PROSITE" id="PS50929">
    <property type="entry name" value="ABC_TM1F"/>
    <property type="match status" value="1"/>
</dbReference>
<keyword evidence="12" id="KW-1185">Reference proteome</keyword>
<name>A0A1H3BCL3_9RHOB</name>
<dbReference type="InterPro" id="IPR011527">
    <property type="entry name" value="ABC1_TM_dom"/>
</dbReference>
<keyword evidence="5 8" id="KW-1133">Transmembrane helix</keyword>
<comment type="function">
    <text evidence="7">Part of an ABC transporter complex. Transmembrane domains (TMD) form a pore in the inner membrane and the ATP-binding domain (NBD) is responsible for energy generation.</text>
</comment>
<evidence type="ECO:0000256" key="3">
    <source>
        <dbReference type="ARBA" id="ARBA00022741"/>
    </source>
</evidence>
<feature type="transmembrane region" description="Helical" evidence="8">
    <location>
        <begin position="153"/>
        <end position="175"/>
    </location>
</feature>
<keyword evidence="3" id="KW-0547">Nucleotide-binding</keyword>
<keyword evidence="4 11" id="KW-0067">ATP-binding</keyword>
<dbReference type="AlphaFoldDB" id="A0A1H3BCL3"/>
<dbReference type="EMBL" id="FNNP01000005">
    <property type="protein sequence ID" value="SDX38789.1"/>
    <property type="molecule type" value="Genomic_DNA"/>
</dbReference>
<evidence type="ECO:0000313" key="12">
    <source>
        <dbReference type="Proteomes" id="UP000183400"/>
    </source>
</evidence>
<dbReference type="Pfam" id="PF00005">
    <property type="entry name" value="ABC_tran"/>
    <property type="match status" value="1"/>
</dbReference>
<keyword evidence="6 8" id="KW-0472">Membrane</keyword>
<dbReference type="Gene3D" id="1.20.1560.10">
    <property type="entry name" value="ABC transporter type 1, transmembrane domain"/>
    <property type="match status" value="1"/>
</dbReference>
<evidence type="ECO:0000256" key="5">
    <source>
        <dbReference type="ARBA" id="ARBA00022989"/>
    </source>
</evidence>
<evidence type="ECO:0000256" key="2">
    <source>
        <dbReference type="ARBA" id="ARBA00022692"/>
    </source>
</evidence>
<evidence type="ECO:0000259" key="10">
    <source>
        <dbReference type="PROSITE" id="PS50929"/>
    </source>
</evidence>
<dbReference type="InterPro" id="IPR036640">
    <property type="entry name" value="ABC1_TM_sf"/>
</dbReference>
<dbReference type="RefSeq" id="WP_074737493.1">
    <property type="nucleotide sequence ID" value="NZ_FNNP01000005.1"/>
</dbReference>
<dbReference type="GO" id="GO:0005886">
    <property type="term" value="C:plasma membrane"/>
    <property type="evidence" value="ECO:0007669"/>
    <property type="project" value="UniProtKB-SubCell"/>
</dbReference>
<keyword evidence="2 8" id="KW-0812">Transmembrane</keyword>
<dbReference type="FunFam" id="3.40.50.300:FF:000218">
    <property type="entry name" value="Multidrug ABC transporter ATP-binding protein"/>
    <property type="match status" value="1"/>
</dbReference>
<dbReference type="InterPro" id="IPR027417">
    <property type="entry name" value="P-loop_NTPase"/>
</dbReference>
<dbReference type="InterPro" id="IPR017871">
    <property type="entry name" value="ABC_transporter-like_CS"/>
</dbReference>